<protein>
    <recommendedName>
        <fullName evidence="5">Acyltransferase</fullName>
    </recommendedName>
</protein>
<gene>
    <name evidence="3" type="ORF">GCM10022288_11970</name>
</gene>
<dbReference type="CDD" id="cd04647">
    <property type="entry name" value="LbH_MAT_like"/>
    <property type="match status" value="1"/>
</dbReference>
<evidence type="ECO:0008006" key="5">
    <source>
        <dbReference type="Google" id="ProtNLM"/>
    </source>
</evidence>
<dbReference type="SUPFAM" id="SSF51161">
    <property type="entry name" value="Trimeric LpxA-like enzymes"/>
    <property type="match status" value="1"/>
</dbReference>
<name>A0ABP8AP95_9MICO</name>
<dbReference type="Pfam" id="PF00132">
    <property type="entry name" value="Hexapep"/>
    <property type="match status" value="1"/>
</dbReference>
<proteinExistence type="predicted"/>
<evidence type="ECO:0000313" key="4">
    <source>
        <dbReference type="Proteomes" id="UP001500213"/>
    </source>
</evidence>
<dbReference type="InterPro" id="IPR018357">
    <property type="entry name" value="Hexapep_transf_CS"/>
</dbReference>
<dbReference type="PANTHER" id="PTHR23416">
    <property type="entry name" value="SIALIC ACID SYNTHASE-RELATED"/>
    <property type="match status" value="1"/>
</dbReference>
<keyword evidence="1" id="KW-0808">Transferase</keyword>
<dbReference type="InterPro" id="IPR051159">
    <property type="entry name" value="Hexapeptide_acetyltransf"/>
</dbReference>
<evidence type="ECO:0000256" key="2">
    <source>
        <dbReference type="ARBA" id="ARBA00022737"/>
    </source>
</evidence>
<dbReference type="Gene3D" id="2.160.10.10">
    <property type="entry name" value="Hexapeptide repeat proteins"/>
    <property type="match status" value="1"/>
</dbReference>
<sequence length="246" mass="25430">MTAGAPSARATPSEGAAARGIRALVDRAYGRERGLDAGIDADVPVADLAGWVAEKAVARLRAESRGVRGGYLGPGVRLRGRSSLRLGRAVSLQRGVLIDARSRQGVQLGDATTVDQYAVLRGSGVIRNLGEGIRIGDRTAIGLRNFLHGGGGIEIGDDCLLGPDVAVVSENHIADDPDVPIRAQGERRARIVIGDDVWIGAKATVLAGVTIGRGAIVAAGAVVTKDVAPYTIVGGVPAREIGRRKE</sequence>
<dbReference type="Pfam" id="PF14602">
    <property type="entry name" value="Hexapep_2"/>
    <property type="match status" value="1"/>
</dbReference>
<accession>A0ABP8AP95</accession>
<dbReference type="InterPro" id="IPR011004">
    <property type="entry name" value="Trimer_LpxA-like_sf"/>
</dbReference>
<dbReference type="InterPro" id="IPR001451">
    <property type="entry name" value="Hexapep"/>
</dbReference>
<organism evidence="3 4">
    <name type="scientific">Gryllotalpicola kribbensis</name>
    <dbReference type="NCBI Taxonomy" id="993084"/>
    <lineage>
        <taxon>Bacteria</taxon>
        <taxon>Bacillati</taxon>
        <taxon>Actinomycetota</taxon>
        <taxon>Actinomycetes</taxon>
        <taxon>Micrococcales</taxon>
        <taxon>Microbacteriaceae</taxon>
        <taxon>Gryllotalpicola</taxon>
    </lineage>
</organism>
<reference evidence="4" key="1">
    <citation type="journal article" date="2019" name="Int. J. Syst. Evol. Microbiol.">
        <title>The Global Catalogue of Microorganisms (GCM) 10K type strain sequencing project: providing services to taxonomists for standard genome sequencing and annotation.</title>
        <authorList>
            <consortium name="The Broad Institute Genomics Platform"/>
            <consortium name="The Broad Institute Genome Sequencing Center for Infectious Disease"/>
            <person name="Wu L."/>
            <person name="Ma J."/>
        </authorList>
    </citation>
    <scope>NUCLEOTIDE SEQUENCE [LARGE SCALE GENOMIC DNA]</scope>
    <source>
        <strain evidence="4">JCM 17593</strain>
    </source>
</reference>
<evidence type="ECO:0000256" key="1">
    <source>
        <dbReference type="ARBA" id="ARBA00022679"/>
    </source>
</evidence>
<comment type="caution">
    <text evidence="3">The sequence shown here is derived from an EMBL/GenBank/DDBJ whole genome shotgun (WGS) entry which is preliminary data.</text>
</comment>
<dbReference type="Proteomes" id="UP001500213">
    <property type="component" value="Unassembled WGS sequence"/>
</dbReference>
<dbReference type="EMBL" id="BAABBX010000009">
    <property type="protein sequence ID" value="GAA4187251.1"/>
    <property type="molecule type" value="Genomic_DNA"/>
</dbReference>
<evidence type="ECO:0000313" key="3">
    <source>
        <dbReference type="EMBL" id="GAA4187251.1"/>
    </source>
</evidence>
<keyword evidence="2" id="KW-0677">Repeat</keyword>
<keyword evidence="4" id="KW-1185">Reference proteome</keyword>
<dbReference type="PROSITE" id="PS00101">
    <property type="entry name" value="HEXAPEP_TRANSFERASES"/>
    <property type="match status" value="1"/>
</dbReference>